<gene>
    <name evidence="1" type="ORF">NC653_005349</name>
</gene>
<name>A0AAD6WAX2_9ROSI</name>
<evidence type="ECO:0000313" key="2">
    <source>
        <dbReference type="Proteomes" id="UP001164929"/>
    </source>
</evidence>
<dbReference type="EMBL" id="JAQIZT010000002">
    <property type="protein sequence ID" value="KAJ7005975.1"/>
    <property type="molecule type" value="Genomic_DNA"/>
</dbReference>
<sequence length="78" mass="9391">MEGRGLWMNTYRRMRSNKLSAEEKRRLREPWKQTLFIKIMGRTIHDYIKKTLEVGHTTSFSTRSNYARICDEVNIVIK</sequence>
<dbReference type="Proteomes" id="UP001164929">
    <property type="component" value="Chromosome 2"/>
</dbReference>
<organism evidence="1 2">
    <name type="scientific">Populus alba x Populus x berolinensis</name>
    <dbReference type="NCBI Taxonomy" id="444605"/>
    <lineage>
        <taxon>Eukaryota</taxon>
        <taxon>Viridiplantae</taxon>
        <taxon>Streptophyta</taxon>
        <taxon>Embryophyta</taxon>
        <taxon>Tracheophyta</taxon>
        <taxon>Spermatophyta</taxon>
        <taxon>Magnoliopsida</taxon>
        <taxon>eudicotyledons</taxon>
        <taxon>Gunneridae</taxon>
        <taxon>Pentapetalae</taxon>
        <taxon>rosids</taxon>
        <taxon>fabids</taxon>
        <taxon>Malpighiales</taxon>
        <taxon>Salicaceae</taxon>
        <taxon>Saliceae</taxon>
        <taxon>Populus</taxon>
    </lineage>
</organism>
<protein>
    <submittedName>
        <fullName evidence="1">Uncharacterized protein</fullName>
    </submittedName>
</protein>
<evidence type="ECO:0000313" key="1">
    <source>
        <dbReference type="EMBL" id="KAJ7005975.1"/>
    </source>
</evidence>
<reference evidence="1" key="1">
    <citation type="journal article" date="2023" name="Mol. Ecol. Resour.">
        <title>Chromosome-level genome assembly of a triploid poplar Populus alba 'Berolinensis'.</title>
        <authorList>
            <person name="Chen S."/>
            <person name="Yu Y."/>
            <person name="Wang X."/>
            <person name="Wang S."/>
            <person name="Zhang T."/>
            <person name="Zhou Y."/>
            <person name="He R."/>
            <person name="Meng N."/>
            <person name="Wang Y."/>
            <person name="Liu W."/>
            <person name="Liu Z."/>
            <person name="Liu J."/>
            <person name="Guo Q."/>
            <person name="Huang H."/>
            <person name="Sederoff R.R."/>
            <person name="Wang G."/>
            <person name="Qu G."/>
            <person name="Chen S."/>
        </authorList>
    </citation>
    <scope>NUCLEOTIDE SEQUENCE</scope>
    <source>
        <strain evidence="1">SC-2020</strain>
    </source>
</reference>
<proteinExistence type="predicted"/>
<dbReference type="AlphaFoldDB" id="A0AAD6WAX2"/>
<comment type="caution">
    <text evidence="1">The sequence shown here is derived from an EMBL/GenBank/DDBJ whole genome shotgun (WGS) entry which is preliminary data.</text>
</comment>
<keyword evidence="2" id="KW-1185">Reference proteome</keyword>
<accession>A0AAD6WAX2</accession>